<dbReference type="PANTHER" id="PTHR33232:SF18">
    <property type="entry name" value="PROTEIN SIEVE ELEMENT OCCLUSION B-LIKE"/>
    <property type="match status" value="1"/>
</dbReference>
<feature type="domain" description="Sieve element occlusion N-terminal" evidence="1">
    <location>
        <begin position="41"/>
        <end position="313"/>
    </location>
</feature>
<evidence type="ECO:0000313" key="3">
    <source>
        <dbReference type="EMBL" id="KAF4365772.1"/>
    </source>
</evidence>
<proteinExistence type="predicted"/>
<dbReference type="GO" id="GO:0010088">
    <property type="term" value="P:phloem development"/>
    <property type="evidence" value="ECO:0007669"/>
    <property type="project" value="InterPro"/>
</dbReference>
<dbReference type="InterPro" id="IPR027944">
    <property type="entry name" value="SEO_C"/>
</dbReference>
<dbReference type="PANTHER" id="PTHR33232">
    <property type="entry name" value="PROTEIN SIEVE ELEMENT OCCLUSION B-LIKE"/>
    <property type="match status" value="1"/>
</dbReference>
<protein>
    <submittedName>
        <fullName evidence="3">Uncharacterized protein</fullName>
    </submittedName>
</protein>
<dbReference type="Pfam" id="PF14577">
    <property type="entry name" value="SEO_C"/>
    <property type="match status" value="1"/>
</dbReference>
<dbReference type="EMBL" id="JAATIP010000157">
    <property type="protein sequence ID" value="KAF4365772.1"/>
    <property type="molecule type" value="Genomic_DNA"/>
</dbReference>
<evidence type="ECO:0000313" key="4">
    <source>
        <dbReference type="Proteomes" id="UP000525078"/>
    </source>
</evidence>
<dbReference type="Pfam" id="PF14576">
    <property type="entry name" value="SEO_N"/>
    <property type="match status" value="1"/>
</dbReference>
<reference evidence="3 4" key="1">
    <citation type="journal article" date="2020" name="bioRxiv">
        <title>Sequence and annotation of 42 cannabis genomes reveals extensive copy number variation in cannabinoid synthesis and pathogen resistance genes.</title>
        <authorList>
            <person name="Mckernan K.J."/>
            <person name="Helbert Y."/>
            <person name="Kane L.T."/>
            <person name="Ebling H."/>
            <person name="Zhang L."/>
            <person name="Liu B."/>
            <person name="Eaton Z."/>
            <person name="Mclaughlin S."/>
            <person name="Kingan S."/>
            <person name="Baybayan P."/>
            <person name="Concepcion G."/>
            <person name="Jordan M."/>
            <person name="Riva A."/>
            <person name="Barbazuk W."/>
            <person name="Harkins T."/>
        </authorList>
    </citation>
    <scope>NUCLEOTIDE SEQUENCE [LARGE SCALE GENOMIC DNA]</scope>
    <source>
        <strain evidence="4">cv. Jamaican Lion 4</strain>
        <tissue evidence="3">Leaf</tissue>
    </source>
</reference>
<evidence type="ECO:0000259" key="1">
    <source>
        <dbReference type="Pfam" id="PF14576"/>
    </source>
</evidence>
<accession>A0A7J6F4X8</accession>
<dbReference type="InterPro" id="IPR039299">
    <property type="entry name" value="SEOA"/>
</dbReference>
<dbReference type="InterPro" id="IPR027942">
    <property type="entry name" value="SEO_N"/>
</dbReference>
<comment type="caution">
    <text evidence="3">The sequence shown here is derived from an EMBL/GenBank/DDBJ whole genome shotgun (WGS) entry which is preliminary data.</text>
</comment>
<dbReference type="AlphaFoldDB" id="A0A7J6F4X8"/>
<sequence length="812" mass="93948">MSTMDKSYMESTYFKEINSSFKAGGISNTAIEAQINPFELSEEQIRKKIYETHACSDDSFDADSLFIIVANILKRSCQIVDEVIQEDIKVGLDNIVEINNPKSGFNVPMCILKKIGCELLSCKAPVAEMAHETTLAIFEKLRYYSWEAKAVLTLAAFAKEFGDLLHLVQLDQTNNHDQLTKSLALLKGSCILPNTPEFRHKRKIVVGELNNLIKATLKVMETIFELQKLSVYGPHSIAELPIALNSYWVVITVIACANKVTILTSEHDSPHDLSPYDTKIHNILSILSAQLAQFRLMKEEEYHYYKLLKLSKTSDEVMEFLKLLFFSQDSHHFHLIDGSNNYQSVRLRRKLSLEKDIEVSRCQRPQDPNEETLLPRVARLFVRVSRPSHLPSRPGFSPISSTFSRGPWSPSNSPVSSSFSLKLLTRLLYLFALVVEINVLKKKKALLVIFRPDMLESDINILRRIYCEKIKKYNTEKEYAIVWVPIIDETFSYEHRTIKYEYKSWLRSKEIQWYSVSKLVSHKAGLRFLREEWNFETNPVAVVLNVARGIVENKNAMHTIRLWGLDAFPFDHETERRIFSEMNWLYTFFADFPHQYGKLTNWVKKEKYVIFHGGMDKEWTEEIDEKISFMSKDLNIKIKRFNIEERVEVKNKFWGGIDSLMLTKFHKEEYYFAKQQVKRLSSYKHTQGWFALNKGPTTVVVGSRATFSKAVAEFDMWKVSVRQRTFEVAFKEYHEKLCKSLNSTHELSSIACCSSMRATTIQKSFGNCCTIESVLTATGEYPEKISCPVCDQVMEITVTYKCNHTSKDDFHC</sequence>
<feature type="domain" description="Sieve element occlusion C-terminal" evidence="2">
    <location>
        <begin position="653"/>
        <end position="740"/>
    </location>
</feature>
<gene>
    <name evidence="3" type="ORF">F8388_003441</name>
</gene>
<dbReference type="Proteomes" id="UP000525078">
    <property type="component" value="Unassembled WGS sequence"/>
</dbReference>
<organism evidence="3 4">
    <name type="scientific">Cannabis sativa</name>
    <name type="common">Hemp</name>
    <name type="synonym">Marijuana</name>
    <dbReference type="NCBI Taxonomy" id="3483"/>
    <lineage>
        <taxon>Eukaryota</taxon>
        <taxon>Viridiplantae</taxon>
        <taxon>Streptophyta</taxon>
        <taxon>Embryophyta</taxon>
        <taxon>Tracheophyta</taxon>
        <taxon>Spermatophyta</taxon>
        <taxon>Magnoliopsida</taxon>
        <taxon>eudicotyledons</taxon>
        <taxon>Gunneridae</taxon>
        <taxon>Pentapetalae</taxon>
        <taxon>rosids</taxon>
        <taxon>fabids</taxon>
        <taxon>Rosales</taxon>
        <taxon>Cannabaceae</taxon>
        <taxon>Cannabis</taxon>
    </lineage>
</organism>
<evidence type="ECO:0000259" key="2">
    <source>
        <dbReference type="Pfam" id="PF14577"/>
    </source>
</evidence>
<name>A0A7J6F4X8_CANSA</name>